<protein>
    <submittedName>
        <fullName evidence="1">Uncharacterized protein</fullName>
    </submittedName>
</protein>
<evidence type="ECO:0000313" key="2">
    <source>
        <dbReference type="Proteomes" id="UP000324222"/>
    </source>
</evidence>
<reference evidence="1 2" key="1">
    <citation type="submission" date="2019-05" db="EMBL/GenBank/DDBJ databases">
        <title>Another draft genome of Portunus trituberculatus and its Hox gene families provides insights of decapod evolution.</title>
        <authorList>
            <person name="Jeong J.-H."/>
            <person name="Song I."/>
            <person name="Kim S."/>
            <person name="Choi T."/>
            <person name="Kim D."/>
            <person name="Ryu S."/>
            <person name="Kim W."/>
        </authorList>
    </citation>
    <scope>NUCLEOTIDE SEQUENCE [LARGE SCALE GENOMIC DNA]</scope>
    <source>
        <tissue evidence="1">Muscle</tissue>
    </source>
</reference>
<proteinExistence type="predicted"/>
<dbReference type="AlphaFoldDB" id="A0A5B7E586"/>
<keyword evidence="2" id="KW-1185">Reference proteome</keyword>
<name>A0A5B7E586_PORTR</name>
<sequence length="146" mass="16444">MIPNNYCCPCHSSLLGISSTSTTTITITTISTIYYPHHHHPIHHYIQYHQLIQNLVGNSANQYHNQCFDGEISNKIIDQQTVINAAAKINGDSAMGPEEVHIEHISSLLMFLFQKSYIVDALLTAIMDQLGRLCPTKINLSLRLRK</sequence>
<accession>A0A5B7E586</accession>
<dbReference type="Proteomes" id="UP000324222">
    <property type="component" value="Unassembled WGS sequence"/>
</dbReference>
<dbReference type="EMBL" id="VSRR010002027">
    <property type="protein sequence ID" value="MPC29170.1"/>
    <property type="molecule type" value="Genomic_DNA"/>
</dbReference>
<evidence type="ECO:0000313" key="1">
    <source>
        <dbReference type="EMBL" id="MPC29170.1"/>
    </source>
</evidence>
<gene>
    <name evidence="1" type="ORF">E2C01_022390</name>
</gene>
<comment type="caution">
    <text evidence="1">The sequence shown here is derived from an EMBL/GenBank/DDBJ whole genome shotgun (WGS) entry which is preliminary data.</text>
</comment>
<organism evidence="1 2">
    <name type="scientific">Portunus trituberculatus</name>
    <name type="common">Swimming crab</name>
    <name type="synonym">Neptunus trituberculatus</name>
    <dbReference type="NCBI Taxonomy" id="210409"/>
    <lineage>
        <taxon>Eukaryota</taxon>
        <taxon>Metazoa</taxon>
        <taxon>Ecdysozoa</taxon>
        <taxon>Arthropoda</taxon>
        <taxon>Crustacea</taxon>
        <taxon>Multicrustacea</taxon>
        <taxon>Malacostraca</taxon>
        <taxon>Eumalacostraca</taxon>
        <taxon>Eucarida</taxon>
        <taxon>Decapoda</taxon>
        <taxon>Pleocyemata</taxon>
        <taxon>Brachyura</taxon>
        <taxon>Eubrachyura</taxon>
        <taxon>Portunoidea</taxon>
        <taxon>Portunidae</taxon>
        <taxon>Portuninae</taxon>
        <taxon>Portunus</taxon>
    </lineage>
</organism>